<dbReference type="InterPro" id="IPR027417">
    <property type="entry name" value="P-loop_NTPase"/>
</dbReference>
<name>A0A9D2Q6Y1_9FIRM</name>
<dbReference type="Gene3D" id="3.40.50.300">
    <property type="entry name" value="P-loop containing nucleotide triphosphate hydrolases"/>
    <property type="match status" value="1"/>
</dbReference>
<dbReference type="AlphaFoldDB" id="A0A9D2Q6Y1"/>
<protein>
    <recommendedName>
        <fullName evidence="3">Terminase</fullName>
    </recommendedName>
</protein>
<organism evidence="1 2">
    <name type="scientific">Candidatus Ruthenibacterium merdavium</name>
    <dbReference type="NCBI Taxonomy" id="2838752"/>
    <lineage>
        <taxon>Bacteria</taxon>
        <taxon>Bacillati</taxon>
        <taxon>Bacillota</taxon>
        <taxon>Clostridia</taxon>
        <taxon>Eubacteriales</taxon>
        <taxon>Oscillospiraceae</taxon>
        <taxon>Ruthenibacterium</taxon>
    </lineage>
</organism>
<gene>
    <name evidence="1" type="ORF">H9698_07420</name>
</gene>
<proteinExistence type="predicted"/>
<evidence type="ECO:0008006" key="3">
    <source>
        <dbReference type="Google" id="ProtNLM"/>
    </source>
</evidence>
<dbReference type="Proteomes" id="UP000823918">
    <property type="component" value="Unassembled WGS sequence"/>
</dbReference>
<reference evidence="1" key="1">
    <citation type="journal article" date="2021" name="PeerJ">
        <title>Extensive microbial diversity within the chicken gut microbiome revealed by metagenomics and culture.</title>
        <authorList>
            <person name="Gilroy R."/>
            <person name="Ravi A."/>
            <person name="Getino M."/>
            <person name="Pursley I."/>
            <person name="Horton D.L."/>
            <person name="Alikhan N.F."/>
            <person name="Baker D."/>
            <person name="Gharbi K."/>
            <person name="Hall N."/>
            <person name="Watson M."/>
            <person name="Adriaenssens E.M."/>
            <person name="Foster-Nyarko E."/>
            <person name="Jarju S."/>
            <person name="Secka A."/>
            <person name="Antonio M."/>
            <person name="Oren A."/>
            <person name="Chaudhuri R.R."/>
            <person name="La Ragione R."/>
            <person name="Hildebrand F."/>
            <person name="Pallen M.J."/>
        </authorList>
    </citation>
    <scope>NUCLEOTIDE SEQUENCE</scope>
    <source>
        <strain evidence="1">5933</strain>
    </source>
</reference>
<reference evidence="1" key="2">
    <citation type="submission" date="2021-04" db="EMBL/GenBank/DDBJ databases">
        <authorList>
            <person name="Gilroy R."/>
        </authorList>
    </citation>
    <scope>NUCLEOTIDE SEQUENCE</scope>
    <source>
        <strain evidence="1">5933</strain>
    </source>
</reference>
<dbReference type="Gene3D" id="3.30.420.240">
    <property type="match status" value="1"/>
</dbReference>
<comment type="caution">
    <text evidence="1">The sequence shown here is derived from an EMBL/GenBank/DDBJ whole genome shotgun (WGS) entry which is preliminary data.</text>
</comment>
<dbReference type="EMBL" id="DWWA01000037">
    <property type="protein sequence ID" value="HJC72606.1"/>
    <property type="molecule type" value="Genomic_DNA"/>
</dbReference>
<evidence type="ECO:0000313" key="2">
    <source>
        <dbReference type="Proteomes" id="UP000823918"/>
    </source>
</evidence>
<evidence type="ECO:0000313" key="1">
    <source>
        <dbReference type="EMBL" id="HJC72606.1"/>
    </source>
</evidence>
<sequence length="544" mass="61867">MAINTKAYIEHFIKIRDKRGEVIPMKLNLPQMKLYAALKQQHEQGKPLRAIVLKARQMGFSTLTEAMMFKRTVTGTGVKSGIVAHTEDASANLYRMAKLMYTELPAGIRPEQKLGNAKELVFAAKGKGGLDSTIRVMTAGGSGIGRSDTFQNLHLSEFAFWPGDKRVTLAGAMQAVPDMPGTMVIIESTANGFDEFKTMWDRAVAGESEFVPVFCAWWELDEYRRAYTGFSLTDYERELMRRYGLDHEQLAWRRWCIENNCGGDVQLFRQEYPACPEEAFLSTGSCIFDKDAVMRRLNEGTAPLYRANLNYRLVMEQANQRLVFDGVETDDRGGVWVYEEPQDGVPYVIGADTAGDGSDWFVAQVVNNLTGKQAAVLRRKYDEDAFACEAMALGYWYNTALLGIEANFSTYPIKTAERLCYPHQFMREQEDSYTHRPQKKWGFRTTMQTRPIILAELVRLVREQPELICDAQTLREMLVFVKNERGRPEAMQGEHDDCVMALAIAHYIRPQQRSWMDNESGGYSAWEPCDDYANQMNDFMSFGG</sequence>
<accession>A0A9D2Q6Y1</accession>